<keyword evidence="8 11" id="KW-1133">Transmembrane helix</keyword>
<dbReference type="EMBL" id="WWCL01000008">
    <property type="protein sequence ID" value="MYN47683.1"/>
    <property type="molecule type" value="Genomic_DNA"/>
</dbReference>
<accession>A0A845I2Z8</accession>
<dbReference type="SMART" id="SM00304">
    <property type="entry name" value="HAMP"/>
    <property type="match status" value="1"/>
</dbReference>
<evidence type="ECO:0000256" key="6">
    <source>
        <dbReference type="ARBA" id="ARBA00022692"/>
    </source>
</evidence>
<dbReference type="GO" id="GO:0005886">
    <property type="term" value="C:plasma membrane"/>
    <property type="evidence" value="ECO:0007669"/>
    <property type="project" value="UniProtKB-SubCell"/>
</dbReference>
<dbReference type="InterPro" id="IPR036890">
    <property type="entry name" value="HATPase_C_sf"/>
</dbReference>
<protein>
    <recommendedName>
        <fullName evidence="3">histidine kinase</fullName>
        <ecNumber evidence="3">2.7.13.3</ecNumber>
    </recommendedName>
</protein>
<sequence length="466" mass="50549">MLSLRRRLILVHLAATIVTVSAAAFIGWWELSRNVNGQLDAALLALAETEIGMLKDLDKTSIHVHEAPAGSAPPSLTRLDRLVQIIDGQGQVLARSNNLGTGQLPVTTQLLAQLAAGETVFDTLPEASDEPLRVVSVPTLISGQRYGVQVAGSLDDVNRILYSATILFALMALALLTAIGWIGIRLSRKAFVAIEKIVEQARSIGDANLHHRLPHPGGDDEFGHLVDTLNAMLVRIEKAFESQRRFTADASHELRSPLSRLRTEIEVTLRRPRNQDDYVVTLHSCLEEVGRLTMLVEELLLLARLDSGQERGVIGPLSLNQLAQDAINKWGPSAQDKNVALLLEADAEVFVNAAAAPMALVLRNLVENALKFSPPGSCITLRITALEQGAEIAIVDQGPGIPEEELPFIFERFFRASNARASDIDGVGLGLALSQALAQHYGGHIHVRNSPNSGCQFTLTLPFPPR</sequence>
<dbReference type="Gene3D" id="3.30.565.10">
    <property type="entry name" value="Histidine kinase-like ATPase, C-terminal domain"/>
    <property type="match status" value="1"/>
</dbReference>
<evidence type="ECO:0000256" key="10">
    <source>
        <dbReference type="ARBA" id="ARBA00023136"/>
    </source>
</evidence>
<keyword evidence="15" id="KW-1185">Reference proteome</keyword>
<dbReference type="EC" id="2.7.13.3" evidence="3"/>
<dbReference type="Pfam" id="PF02518">
    <property type="entry name" value="HATPase_c"/>
    <property type="match status" value="1"/>
</dbReference>
<dbReference type="Pfam" id="PF00512">
    <property type="entry name" value="HisKA"/>
    <property type="match status" value="1"/>
</dbReference>
<dbReference type="SUPFAM" id="SSF55874">
    <property type="entry name" value="ATPase domain of HSP90 chaperone/DNA topoisomerase II/histidine kinase"/>
    <property type="match status" value="1"/>
</dbReference>
<dbReference type="SMART" id="SM00388">
    <property type="entry name" value="HisKA"/>
    <property type="match status" value="1"/>
</dbReference>
<gene>
    <name evidence="14" type="ORF">GTP23_21835</name>
</gene>
<keyword evidence="10 11" id="KW-0472">Membrane</keyword>
<keyword evidence="4" id="KW-0597">Phosphoprotein</keyword>
<dbReference type="PANTHER" id="PTHR45436">
    <property type="entry name" value="SENSOR HISTIDINE KINASE YKOH"/>
    <property type="match status" value="1"/>
</dbReference>
<evidence type="ECO:0000256" key="5">
    <source>
        <dbReference type="ARBA" id="ARBA00022679"/>
    </source>
</evidence>
<dbReference type="AlphaFoldDB" id="A0A845I2Z8"/>
<evidence type="ECO:0000256" key="7">
    <source>
        <dbReference type="ARBA" id="ARBA00022777"/>
    </source>
</evidence>
<evidence type="ECO:0000259" key="13">
    <source>
        <dbReference type="PROSITE" id="PS50885"/>
    </source>
</evidence>
<dbReference type="Gene3D" id="6.10.340.10">
    <property type="match status" value="1"/>
</dbReference>
<evidence type="ECO:0000256" key="4">
    <source>
        <dbReference type="ARBA" id="ARBA00022553"/>
    </source>
</evidence>
<dbReference type="PROSITE" id="PS50109">
    <property type="entry name" value="HIS_KIN"/>
    <property type="match status" value="1"/>
</dbReference>
<dbReference type="FunFam" id="3.30.565.10:FF:000006">
    <property type="entry name" value="Sensor histidine kinase WalK"/>
    <property type="match status" value="1"/>
</dbReference>
<dbReference type="RefSeq" id="WP_161037064.1">
    <property type="nucleotide sequence ID" value="NZ_WWCL01000008.1"/>
</dbReference>
<keyword evidence="9" id="KW-0902">Two-component regulatory system</keyword>
<name>A0A845I2Z8_9BURK</name>
<feature type="domain" description="Histidine kinase" evidence="12">
    <location>
        <begin position="249"/>
        <end position="465"/>
    </location>
</feature>
<evidence type="ECO:0000256" key="11">
    <source>
        <dbReference type="SAM" id="Phobius"/>
    </source>
</evidence>
<feature type="transmembrane region" description="Helical" evidence="11">
    <location>
        <begin position="160"/>
        <end position="184"/>
    </location>
</feature>
<dbReference type="CDD" id="cd00082">
    <property type="entry name" value="HisKA"/>
    <property type="match status" value="1"/>
</dbReference>
<evidence type="ECO:0000256" key="8">
    <source>
        <dbReference type="ARBA" id="ARBA00022989"/>
    </source>
</evidence>
<dbReference type="PRINTS" id="PR00344">
    <property type="entry name" value="BCTRLSENSOR"/>
</dbReference>
<keyword evidence="7" id="KW-0418">Kinase</keyword>
<comment type="subcellular location">
    <subcellularLocation>
        <location evidence="2">Cell inner membrane</location>
        <topology evidence="2">Multi-pass membrane protein</topology>
    </subcellularLocation>
</comment>
<dbReference type="SUPFAM" id="SSF158472">
    <property type="entry name" value="HAMP domain-like"/>
    <property type="match status" value="1"/>
</dbReference>
<evidence type="ECO:0000256" key="2">
    <source>
        <dbReference type="ARBA" id="ARBA00004429"/>
    </source>
</evidence>
<evidence type="ECO:0000313" key="15">
    <source>
        <dbReference type="Proteomes" id="UP000444316"/>
    </source>
</evidence>
<comment type="catalytic activity">
    <reaction evidence="1">
        <text>ATP + protein L-histidine = ADP + protein N-phospho-L-histidine.</text>
        <dbReference type="EC" id="2.7.13.3"/>
    </reaction>
</comment>
<dbReference type="InterPro" id="IPR003661">
    <property type="entry name" value="HisK_dim/P_dom"/>
</dbReference>
<organism evidence="14 15">
    <name type="scientific">Duganella fentianensis</name>
    <dbReference type="NCBI Taxonomy" id="2692177"/>
    <lineage>
        <taxon>Bacteria</taxon>
        <taxon>Pseudomonadati</taxon>
        <taxon>Pseudomonadota</taxon>
        <taxon>Betaproteobacteria</taxon>
        <taxon>Burkholderiales</taxon>
        <taxon>Oxalobacteraceae</taxon>
        <taxon>Telluria group</taxon>
        <taxon>Duganella</taxon>
    </lineage>
</organism>
<dbReference type="InterPro" id="IPR005467">
    <property type="entry name" value="His_kinase_dom"/>
</dbReference>
<dbReference type="InterPro" id="IPR004358">
    <property type="entry name" value="Sig_transdc_His_kin-like_C"/>
</dbReference>
<keyword evidence="5" id="KW-0808">Transferase</keyword>
<dbReference type="InterPro" id="IPR003594">
    <property type="entry name" value="HATPase_dom"/>
</dbReference>
<dbReference type="SMART" id="SM00387">
    <property type="entry name" value="HATPase_c"/>
    <property type="match status" value="1"/>
</dbReference>
<dbReference type="PANTHER" id="PTHR45436:SF5">
    <property type="entry name" value="SENSOR HISTIDINE KINASE TRCS"/>
    <property type="match status" value="1"/>
</dbReference>
<evidence type="ECO:0000256" key="1">
    <source>
        <dbReference type="ARBA" id="ARBA00000085"/>
    </source>
</evidence>
<evidence type="ECO:0000313" key="14">
    <source>
        <dbReference type="EMBL" id="MYN47683.1"/>
    </source>
</evidence>
<feature type="domain" description="HAMP" evidence="13">
    <location>
        <begin position="188"/>
        <end position="241"/>
    </location>
</feature>
<dbReference type="GO" id="GO:0000155">
    <property type="term" value="F:phosphorelay sensor kinase activity"/>
    <property type="evidence" value="ECO:0007669"/>
    <property type="project" value="InterPro"/>
</dbReference>
<dbReference type="InterPro" id="IPR036097">
    <property type="entry name" value="HisK_dim/P_sf"/>
</dbReference>
<evidence type="ECO:0000259" key="12">
    <source>
        <dbReference type="PROSITE" id="PS50109"/>
    </source>
</evidence>
<dbReference type="Pfam" id="PF00672">
    <property type="entry name" value="HAMP"/>
    <property type="match status" value="1"/>
</dbReference>
<keyword evidence="6 11" id="KW-0812">Transmembrane</keyword>
<evidence type="ECO:0000256" key="3">
    <source>
        <dbReference type="ARBA" id="ARBA00012438"/>
    </source>
</evidence>
<dbReference type="CDD" id="cd00075">
    <property type="entry name" value="HATPase"/>
    <property type="match status" value="1"/>
</dbReference>
<dbReference type="Gene3D" id="1.10.287.130">
    <property type="match status" value="1"/>
</dbReference>
<dbReference type="SUPFAM" id="SSF47384">
    <property type="entry name" value="Homodimeric domain of signal transducing histidine kinase"/>
    <property type="match status" value="1"/>
</dbReference>
<dbReference type="PROSITE" id="PS50885">
    <property type="entry name" value="HAMP"/>
    <property type="match status" value="1"/>
</dbReference>
<dbReference type="InterPro" id="IPR003660">
    <property type="entry name" value="HAMP_dom"/>
</dbReference>
<dbReference type="InterPro" id="IPR050428">
    <property type="entry name" value="TCS_sensor_his_kinase"/>
</dbReference>
<comment type="caution">
    <text evidence="14">The sequence shown here is derived from an EMBL/GenBank/DDBJ whole genome shotgun (WGS) entry which is preliminary data.</text>
</comment>
<dbReference type="CDD" id="cd06225">
    <property type="entry name" value="HAMP"/>
    <property type="match status" value="1"/>
</dbReference>
<reference evidence="14" key="1">
    <citation type="submission" date="2019-12" db="EMBL/GenBank/DDBJ databases">
        <title>Novel species isolated from a subtropical stream in China.</title>
        <authorList>
            <person name="Lu H."/>
        </authorList>
    </citation>
    <scope>NUCLEOTIDE SEQUENCE [LARGE SCALE GENOMIC DNA]</scope>
    <source>
        <strain evidence="14">FT93W</strain>
    </source>
</reference>
<proteinExistence type="predicted"/>
<dbReference type="Proteomes" id="UP000444316">
    <property type="component" value="Unassembled WGS sequence"/>
</dbReference>
<evidence type="ECO:0000256" key="9">
    <source>
        <dbReference type="ARBA" id="ARBA00023012"/>
    </source>
</evidence>